<comment type="caution">
    <text evidence="2">The sequence shown here is derived from an EMBL/GenBank/DDBJ whole genome shotgun (WGS) entry which is preliminary data.</text>
</comment>
<dbReference type="AlphaFoldDB" id="A0A8H6T6V8"/>
<dbReference type="EMBL" id="JACAZF010000002">
    <property type="protein sequence ID" value="KAF7311884.1"/>
    <property type="molecule type" value="Genomic_DNA"/>
</dbReference>
<sequence>MPLQLLDLPEEILLMCLSHMALPDIAACLQLCNSALTRLIREAPAIQFRLELTGYAVEETAYGHVGPLFKRRKALKEREERWRTFAPGHRWVVTTRDTPALYDVGEDCYALAYKADPQTMLGVGMEYIFLNEEPVWLQPADITEPVWDICLVSEWDLLVVVTLSVENAGVRTMAAHLRQLSTGAVQEGLARTIDLAKVPQVYGVPHIRVEVAGSTLAIACRFPFNILGTRDQDLLHLIHWPSGRAFAAVPCSVTGFVFVHDTLLLLPNPQTHCLDVLALKPGLDGNLNSYCWILSFCLPALRVGHRIRWDTFDCRGQPNPSTHSFDRCTTLAQTCSPFRSKPERTPIFLMFDTATTPTDADVELSHTVVVIDRARLQGRFLENYQHPGKGAPVRKVPFAYWGLRASTWLDVGPGGLNLSAYAVTGFLGTRFAGLGSNHVRILDFNQTSVARVCKQIKATRTDVLAATHATIRVQPPATGGATQEDSVFAERLGAALGYVETTSREAVAWESVHLSNACILGEKDSDVEGERELHVLHFG</sequence>
<accession>A0A8H6T6V8</accession>
<keyword evidence="3" id="KW-1185">Reference proteome</keyword>
<dbReference type="CDD" id="cd09917">
    <property type="entry name" value="F-box_SF"/>
    <property type="match status" value="1"/>
</dbReference>
<evidence type="ECO:0000259" key="1">
    <source>
        <dbReference type="PROSITE" id="PS50181"/>
    </source>
</evidence>
<name>A0A8H6T6V8_9AGAR</name>
<dbReference type="Proteomes" id="UP000636479">
    <property type="component" value="Unassembled WGS sequence"/>
</dbReference>
<evidence type="ECO:0000313" key="3">
    <source>
        <dbReference type="Proteomes" id="UP000636479"/>
    </source>
</evidence>
<dbReference type="GeneID" id="59341413"/>
<dbReference type="Pfam" id="PF00646">
    <property type="entry name" value="F-box"/>
    <property type="match status" value="1"/>
</dbReference>
<reference evidence="2" key="1">
    <citation type="submission" date="2020-05" db="EMBL/GenBank/DDBJ databases">
        <title>Mycena genomes resolve the evolution of fungal bioluminescence.</title>
        <authorList>
            <person name="Tsai I.J."/>
        </authorList>
    </citation>
    <scope>NUCLEOTIDE SEQUENCE</scope>
    <source>
        <strain evidence="2">171206Taipei</strain>
    </source>
</reference>
<dbReference type="OrthoDB" id="2751409at2759"/>
<gene>
    <name evidence="2" type="ORF">MIND_00199300</name>
</gene>
<dbReference type="RefSeq" id="XP_037223992.1">
    <property type="nucleotide sequence ID" value="XM_037358897.1"/>
</dbReference>
<dbReference type="PROSITE" id="PS50181">
    <property type="entry name" value="FBOX"/>
    <property type="match status" value="1"/>
</dbReference>
<feature type="domain" description="F-box" evidence="1">
    <location>
        <begin position="2"/>
        <end position="51"/>
    </location>
</feature>
<proteinExistence type="predicted"/>
<dbReference type="InterPro" id="IPR001810">
    <property type="entry name" value="F-box_dom"/>
</dbReference>
<protein>
    <recommendedName>
        <fullName evidence="1">F-box domain-containing protein</fullName>
    </recommendedName>
</protein>
<organism evidence="2 3">
    <name type="scientific">Mycena indigotica</name>
    <dbReference type="NCBI Taxonomy" id="2126181"/>
    <lineage>
        <taxon>Eukaryota</taxon>
        <taxon>Fungi</taxon>
        <taxon>Dikarya</taxon>
        <taxon>Basidiomycota</taxon>
        <taxon>Agaricomycotina</taxon>
        <taxon>Agaricomycetes</taxon>
        <taxon>Agaricomycetidae</taxon>
        <taxon>Agaricales</taxon>
        <taxon>Marasmiineae</taxon>
        <taxon>Mycenaceae</taxon>
        <taxon>Mycena</taxon>
    </lineage>
</organism>
<evidence type="ECO:0000313" key="2">
    <source>
        <dbReference type="EMBL" id="KAF7311884.1"/>
    </source>
</evidence>